<dbReference type="AlphaFoldDB" id="A0A0F9AUL7"/>
<gene>
    <name evidence="1" type="ORF">LCGC14_2528710</name>
</gene>
<reference evidence="1" key="1">
    <citation type="journal article" date="2015" name="Nature">
        <title>Complex archaea that bridge the gap between prokaryotes and eukaryotes.</title>
        <authorList>
            <person name="Spang A."/>
            <person name="Saw J.H."/>
            <person name="Jorgensen S.L."/>
            <person name="Zaremba-Niedzwiedzka K."/>
            <person name="Martijn J."/>
            <person name="Lind A.E."/>
            <person name="van Eijk R."/>
            <person name="Schleper C."/>
            <person name="Guy L."/>
            <person name="Ettema T.J."/>
        </authorList>
    </citation>
    <scope>NUCLEOTIDE SEQUENCE</scope>
</reference>
<protein>
    <submittedName>
        <fullName evidence="1">Uncharacterized protein</fullName>
    </submittedName>
</protein>
<comment type="caution">
    <text evidence="1">The sequence shown here is derived from an EMBL/GenBank/DDBJ whole genome shotgun (WGS) entry which is preliminary data.</text>
</comment>
<accession>A0A0F9AUL7</accession>
<organism evidence="1">
    <name type="scientific">marine sediment metagenome</name>
    <dbReference type="NCBI Taxonomy" id="412755"/>
    <lineage>
        <taxon>unclassified sequences</taxon>
        <taxon>metagenomes</taxon>
        <taxon>ecological metagenomes</taxon>
    </lineage>
</organism>
<sequence length="85" mass="9585">MGDFDITTSSTPQAKVLDGSYGGFQPKPAVEVIIVAMKPLSEKTFVDQALKNRKGITWLDNGRMPYDGEKNLTEERYRYDINNNV</sequence>
<feature type="non-terminal residue" evidence="1">
    <location>
        <position position="85"/>
    </location>
</feature>
<evidence type="ECO:0000313" key="1">
    <source>
        <dbReference type="EMBL" id="KKL13140.1"/>
    </source>
</evidence>
<name>A0A0F9AUL7_9ZZZZ</name>
<dbReference type="EMBL" id="LAZR01040980">
    <property type="protein sequence ID" value="KKL13140.1"/>
    <property type="molecule type" value="Genomic_DNA"/>
</dbReference>
<proteinExistence type="predicted"/>